<keyword evidence="4 5" id="KW-0975">Bacterial flagellum</keyword>
<dbReference type="InterPro" id="IPR003481">
    <property type="entry name" value="FliD_N"/>
</dbReference>
<dbReference type="InterPro" id="IPR010809">
    <property type="entry name" value="FliD_C"/>
</dbReference>
<evidence type="ECO:0000259" key="7">
    <source>
        <dbReference type="Pfam" id="PF02465"/>
    </source>
</evidence>
<keyword evidence="9" id="KW-0282">Flagellum</keyword>
<dbReference type="GO" id="GO:0005576">
    <property type="term" value="C:extracellular region"/>
    <property type="evidence" value="ECO:0007669"/>
    <property type="project" value="UniProtKB-SubCell"/>
</dbReference>
<sequence>MIGSIYNSSGLVGLYTSRGLLQPSDYLRDSEISRIGGRGVSLSAAGNDLNRAVESTQVRLSNVGKLRSALDTFRSDLNALSSQDKVAPLRAQSSDESVAKTGTPLPQRVRDDPRVEVVVSQVATAQVLQSQAFNDKDSTIVGTGSLTIQAGSFSDANGTFTPTQTPATTVNITANTGTLEEVARRINTAQAGVSAEVIRGDDGFRLQITASPGTSNSLQITTQDNDGNDSDTNGLSRLAFDPAAAAAAGQNLLQTVTPGNTEVTLNERRLSSANTGIQDIVSGIRLDIQNVGTASITIGRDLDRFKEAAKQFVSSINTLEQGLADQQADRLTNRSLSQVRSQLTEAASGFGLNRQTLSDIGITRDETGKLVVDEGKVGTAFVRDPDSASRLLSQTAAGLRDQVSGSLAPQSELNQTGQSLERALTSLETRRTARQLANSQVFYGLPAQQASSLFNYVPRQGSPVGAARYLSVASS</sequence>
<protein>
    <recommendedName>
        <fullName evidence="5">Flagellar hook-associated protein 2</fullName>
        <shortName evidence="5">HAP2</shortName>
    </recommendedName>
    <alternativeName>
        <fullName evidence="5">Flagellar cap protein</fullName>
    </alternativeName>
</protein>
<comment type="similarity">
    <text evidence="1 5">Belongs to the FliD family.</text>
</comment>
<evidence type="ECO:0000256" key="1">
    <source>
        <dbReference type="ARBA" id="ARBA00009764"/>
    </source>
</evidence>
<comment type="caution">
    <text evidence="9">The sequence shown here is derived from an EMBL/GenBank/DDBJ whole genome shotgun (WGS) entry which is preliminary data.</text>
</comment>
<dbReference type="Pfam" id="PF07195">
    <property type="entry name" value="FliD_C"/>
    <property type="match status" value="1"/>
</dbReference>
<accession>A0A840MN16</accession>
<feature type="domain" description="Flagellar hook-associated protein 2 C-terminal" evidence="8">
    <location>
        <begin position="260"/>
        <end position="429"/>
    </location>
</feature>
<keyword evidence="10" id="KW-1185">Reference proteome</keyword>
<dbReference type="RefSeq" id="WP_184037517.1">
    <property type="nucleotide sequence ID" value="NZ_JACHHY010000008.1"/>
</dbReference>
<comment type="function">
    <text evidence="5">Required for morphogenesis and for the elongation of the flagellar filament by facilitating polymerization of the flagellin monomers at the tip of growing filament. Forms a capping structure, which prevents flagellin subunits (transported through the central channel of the flagellum) from leaking out without polymerization at the distal end.</text>
</comment>
<keyword evidence="9" id="KW-0969">Cilium</keyword>
<feature type="region of interest" description="Disordered" evidence="6">
    <location>
        <begin position="84"/>
        <end position="108"/>
    </location>
</feature>
<organism evidence="9 10">
    <name type="scientific">Chitinivorax tropicus</name>
    <dbReference type="NCBI Taxonomy" id="714531"/>
    <lineage>
        <taxon>Bacteria</taxon>
        <taxon>Pseudomonadati</taxon>
        <taxon>Pseudomonadota</taxon>
        <taxon>Betaproteobacteria</taxon>
        <taxon>Chitinivorax</taxon>
    </lineage>
</organism>
<dbReference type="PANTHER" id="PTHR30288">
    <property type="entry name" value="FLAGELLAR CAP/ASSEMBLY PROTEIN FLID"/>
    <property type="match status" value="1"/>
</dbReference>
<evidence type="ECO:0000256" key="6">
    <source>
        <dbReference type="SAM" id="MobiDB-lite"/>
    </source>
</evidence>
<dbReference type="AlphaFoldDB" id="A0A840MN16"/>
<keyword evidence="9" id="KW-0966">Cell projection</keyword>
<dbReference type="GO" id="GO:0007155">
    <property type="term" value="P:cell adhesion"/>
    <property type="evidence" value="ECO:0007669"/>
    <property type="project" value="InterPro"/>
</dbReference>
<dbReference type="EMBL" id="JACHHY010000008">
    <property type="protein sequence ID" value="MBB5018357.1"/>
    <property type="molecule type" value="Genomic_DNA"/>
</dbReference>
<keyword evidence="5" id="KW-0964">Secreted</keyword>
<dbReference type="GO" id="GO:0009424">
    <property type="term" value="C:bacterial-type flagellum hook"/>
    <property type="evidence" value="ECO:0007669"/>
    <property type="project" value="UniProtKB-UniRule"/>
</dbReference>
<evidence type="ECO:0000256" key="5">
    <source>
        <dbReference type="RuleBase" id="RU362066"/>
    </source>
</evidence>
<comment type="subcellular location">
    <subcellularLocation>
        <location evidence="5">Secreted</location>
    </subcellularLocation>
    <subcellularLocation>
        <location evidence="5">Bacterial flagellum</location>
    </subcellularLocation>
</comment>
<reference evidence="9 10" key="1">
    <citation type="submission" date="2020-08" db="EMBL/GenBank/DDBJ databases">
        <title>Genomic Encyclopedia of Type Strains, Phase IV (KMG-IV): sequencing the most valuable type-strain genomes for metagenomic binning, comparative biology and taxonomic classification.</title>
        <authorList>
            <person name="Goeker M."/>
        </authorList>
    </citation>
    <scope>NUCLEOTIDE SEQUENCE [LARGE SCALE GENOMIC DNA]</scope>
    <source>
        <strain evidence="9 10">DSM 27165</strain>
    </source>
</reference>
<dbReference type="InterPro" id="IPR040026">
    <property type="entry name" value="FliD"/>
</dbReference>
<dbReference type="GO" id="GO:0009421">
    <property type="term" value="C:bacterial-type flagellum filament cap"/>
    <property type="evidence" value="ECO:0007669"/>
    <property type="project" value="InterPro"/>
</dbReference>
<evidence type="ECO:0000256" key="3">
    <source>
        <dbReference type="ARBA" id="ARBA00023054"/>
    </source>
</evidence>
<dbReference type="PANTHER" id="PTHR30288:SF0">
    <property type="entry name" value="FLAGELLAR HOOK-ASSOCIATED PROTEIN 2"/>
    <property type="match status" value="1"/>
</dbReference>
<evidence type="ECO:0000259" key="8">
    <source>
        <dbReference type="Pfam" id="PF07195"/>
    </source>
</evidence>
<dbReference type="GO" id="GO:0071973">
    <property type="term" value="P:bacterial-type flagellum-dependent cell motility"/>
    <property type="evidence" value="ECO:0007669"/>
    <property type="project" value="TreeGrafter"/>
</dbReference>
<keyword evidence="3" id="KW-0175">Coiled coil</keyword>
<evidence type="ECO:0000256" key="4">
    <source>
        <dbReference type="ARBA" id="ARBA00023143"/>
    </source>
</evidence>
<evidence type="ECO:0000313" key="9">
    <source>
        <dbReference type="EMBL" id="MBB5018357.1"/>
    </source>
</evidence>
<feature type="domain" description="Flagellar hook-associated protein 2 N-terminal" evidence="7">
    <location>
        <begin position="48"/>
        <end position="126"/>
    </location>
</feature>
<evidence type="ECO:0000256" key="2">
    <source>
        <dbReference type="ARBA" id="ARBA00011255"/>
    </source>
</evidence>
<name>A0A840MN16_9PROT</name>
<feature type="region of interest" description="Disordered" evidence="6">
    <location>
        <begin position="210"/>
        <end position="231"/>
    </location>
</feature>
<gene>
    <name evidence="9" type="ORF">HNQ59_001645</name>
</gene>
<dbReference type="Pfam" id="PF02465">
    <property type="entry name" value="FliD_N"/>
    <property type="match status" value="1"/>
</dbReference>
<dbReference type="Proteomes" id="UP000575898">
    <property type="component" value="Unassembled WGS sequence"/>
</dbReference>
<proteinExistence type="inferred from homology"/>
<comment type="subunit">
    <text evidence="2 5">Homopentamer.</text>
</comment>
<evidence type="ECO:0000313" key="10">
    <source>
        <dbReference type="Proteomes" id="UP000575898"/>
    </source>
</evidence>